<reference evidence="1 2" key="1">
    <citation type="submission" date="2024-03" db="EMBL/GenBank/DDBJ databases">
        <title>Human intestinal bacterial collection.</title>
        <authorList>
            <person name="Pauvert C."/>
            <person name="Hitch T.C.A."/>
            <person name="Clavel T."/>
        </authorList>
    </citation>
    <scope>NUCLEOTIDE SEQUENCE [LARGE SCALE GENOMIC DNA]</scope>
    <source>
        <strain evidence="1 2">CLA-JM-H16</strain>
    </source>
</reference>
<protein>
    <submittedName>
        <fullName evidence="1">Phage head closure protein</fullName>
    </submittedName>
</protein>
<proteinExistence type="predicted"/>
<dbReference type="EMBL" id="JBBMEJ010000056">
    <property type="protein sequence ID" value="MEQ2372558.1"/>
    <property type="molecule type" value="Genomic_DNA"/>
</dbReference>
<evidence type="ECO:0000313" key="2">
    <source>
        <dbReference type="Proteomes" id="UP001473063"/>
    </source>
</evidence>
<evidence type="ECO:0000313" key="1">
    <source>
        <dbReference type="EMBL" id="MEQ2372558.1"/>
    </source>
</evidence>
<organism evidence="1 2">
    <name type="scientific">Blautia aquisgranensis</name>
    <dbReference type="NCBI Taxonomy" id="3133153"/>
    <lineage>
        <taxon>Bacteria</taxon>
        <taxon>Bacillati</taxon>
        <taxon>Bacillota</taxon>
        <taxon>Clostridia</taxon>
        <taxon>Lachnospirales</taxon>
        <taxon>Lachnospiraceae</taxon>
        <taxon>Blautia</taxon>
    </lineage>
</organism>
<comment type="caution">
    <text evidence="1">The sequence shown here is derived from an EMBL/GenBank/DDBJ whole genome shotgun (WGS) entry which is preliminary data.</text>
</comment>
<dbReference type="Gene3D" id="2.40.10.270">
    <property type="entry name" value="Bacteriophage SPP1 head-tail adaptor protein"/>
    <property type="match status" value="1"/>
</dbReference>
<dbReference type="Pfam" id="PF05521">
    <property type="entry name" value="Phage_HCP"/>
    <property type="match status" value="1"/>
</dbReference>
<keyword evidence="2" id="KW-1185">Reference proteome</keyword>
<sequence length="114" mass="13640">MIYTGKLNRRLTFQRLEAKEDEMGQDKSSWQDYKTVWGSVKPYKSSEYNFMGKLKPEVSHRIYVRFRNDITADMRIKYHGRIFTIEGPPLDIDERHELLEIQCKEVFEGNGYQI</sequence>
<name>A0ABV1BIW0_9FIRM</name>
<dbReference type="InterPro" id="IPR008767">
    <property type="entry name" value="Phage_SPP1_head-tail_adaptor"/>
</dbReference>
<dbReference type="NCBIfam" id="TIGR01563">
    <property type="entry name" value="gp16_SPP1"/>
    <property type="match status" value="1"/>
</dbReference>
<dbReference type="RefSeq" id="WP_349057722.1">
    <property type="nucleotide sequence ID" value="NZ_JBBMEJ010000056.1"/>
</dbReference>
<gene>
    <name evidence="1" type="ORF">WMO28_16900</name>
</gene>
<dbReference type="InterPro" id="IPR038666">
    <property type="entry name" value="SSP1_head-tail_sf"/>
</dbReference>
<dbReference type="Proteomes" id="UP001473063">
    <property type="component" value="Unassembled WGS sequence"/>
</dbReference>
<accession>A0ABV1BIW0</accession>